<reference evidence="2 3" key="1">
    <citation type="submission" date="2020-02" db="EMBL/GenBank/DDBJ databases">
        <title>Draft genome sequence of two Spirosoma agri KCTC 52727 and Spirosoma terrae KCTC 52035.</title>
        <authorList>
            <person name="Rojas J."/>
            <person name="Ambika Manirajan B."/>
            <person name="Ratering S."/>
            <person name="Suarez C."/>
            <person name="Schnell S."/>
        </authorList>
    </citation>
    <scope>NUCLEOTIDE SEQUENCE [LARGE SCALE GENOMIC DNA]</scope>
    <source>
        <strain evidence="2 3">KCTC 52727</strain>
    </source>
</reference>
<keyword evidence="3" id="KW-1185">Reference proteome</keyword>
<dbReference type="NCBIfam" id="TIGR00305">
    <property type="entry name" value="putative toxin-antitoxin system toxin component, PIN family"/>
    <property type="match status" value="1"/>
</dbReference>
<dbReference type="PANTHER" id="PTHR34610:SF3">
    <property type="entry name" value="SSL7007 PROTEIN"/>
    <property type="match status" value="1"/>
</dbReference>
<dbReference type="InterPro" id="IPR002850">
    <property type="entry name" value="PIN_toxin-like"/>
</dbReference>
<organism evidence="2 3">
    <name type="scientific">Spirosoma agri</name>
    <dbReference type="NCBI Taxonomy" id="1987381"/>
    <lineage>
        <taxon>Bacteria</taxon>
        <taxon>Pseudomonadati</taxon>
        <taxon>Bacteroidota</taxon>
        <taxon>Cytophagia</taxon>
        <taxon>Cytophagales</taxon>
        <taxon>Cytophagaceae</taxon>
        <taxon>Spirosoma</taxon>
    </lineage>
</organism>
<dbReference type="Pfam" id="PF13470">
    <property type="entry name" value="PIN_3"/>
    <property type="match status" value="1"/>
</dbReference>
<evidence type="ECO:0000313" key="2">
    <source>
        <dbReference type="EMBL" id="NEU69783.1"/>
    </source>
</evidence>
<dbReference type="InterPro" id="IPR029060">
    <property type="entry name" value="PIN-like_dom_sf"/>
</dbReference>
<protein>
    <submittedName>
        <fullName evidence="2">Putative toxin-antitoxin system toxin component, PIN family</fullName>
    </submittedName>
</protein>
<evidence type="ECO:0000259" key="1">
    <source>
        <dbReference type="Pfam" id="PF13470"/>
    </source>
</evidence>
<dbReference type="AlphaFoldDB" id="A0A6M0IS09"/>
<dbReference type="Gene3D" id="3.40.50.1010">
    <property type="entry name" value="5'-nuclease"/>
    <property type="match status" value="1"/>
</dbReference>
<name>A0A6M0IS09_9BACT</name>
<accession>A0A6M0IS09</accession>
<dbReference type="InterPro" id="IPR002716">
    <property type="entry name" value="PIN_dom"/>
</dbReference>
<dbReference type="SUPFAM" id="SSF88723">
    <property type="entry name" value="PIN domain-like"/>
    <property type="match status" value="1"/>
</dbReference>
<dbReference type="Proteomes" id="UP000477386">
    <property type="component" value="Unassembled WGS sequence"/>
</dbReference>
<gene>
    <name evidence="2" type="ORF">GK091_23080</name>
</gene>
<proteinExistence type="predicted"/>
<dbReference type="EMBL" id="JAAGNZ010000002">
    <property type="protein sequence ID" value="NEU69783.1"/>
    <property type="molecule type" value="Genomic_DNA"/>
</dbReference>
<comment type="caution">
    <text evidence="2">The sequence shown here is derived from an EMBL/GenBank/DDBJ whole genome shotgun (WGS) entry which is preliminary data.</text>
</comment>
<sequence length="139" mass="15529">MRVIIDTNVLLAALPKVSRFRTIITALVLGKFELAVSTAILLEYQEILSRKTNEIVATNFLEFLTKLPGVIRVDTPFIWNIIEADPDDNKFVDAGLMAGADYIITYDSHFNVVKSQPFPAIGVLTPDDFLFLLSTPKDQ</sequence>
<feature type="domain" description="PIN" evidence="1">
    <location>
        <begin position="2"/>
        <end position="108"/>
    </location>
</feature>
<dbReference type="PANTHER" id="PTHR34610">
    <property type="entry name" value="SSL7007 PROTEIN"/>
    <property type="match status" value="1"/>
</dbReference>
<evidence type="ECO:0000313" key="3">
    <source>
        <dbReference type="Proteomes" id="UP000477386"/>
    </source>
</evidence>
<dbReference type="RefSeq" id="WP_164042455.1">
    <property type="nucleotide sequence ID" value="NZ_JAAGNZ010000002.1"/>
</dbReference>